<dbReference type="InterPro" id="IPR003437">
    <property type="entry name" value="GcvP"/>
</dbReference>
<comment type="cofactor">
    <cofactor evidence="1 8 9">
        <name>pyridoxal 5'-phosphate</name>
        <dbReference type="ChEBI" id="CHEBI:597326"/>
    </cofactor>
</comment>
<evidence type="ECO:0000313" key="13">
    <source>
        <dbReference type="Proteomes" id="UP000293865"/>
    </source>
</evidence>
<comment type="function">
    <text evidence="2 8">The glycine cleavage system catalyzes the degradation of glycine. The P protein binds the alpha-amino group of glycine through its pyridoxal phosphate cofactor; CO(2) is released and the remaining methylamine moiety is then transferred to the lipoamide cofactor of the H protein.</text>
</comment>
<comment type="subunit">
    <text evidence="4 8">The glycine cleavage system is composed of four proteins: P, T, L and H.</text>
</comment>
<evidence type="ECO:0000259" key="10">
    <source>
        <dbReference type="Pfam" id="PF02347"/>
    </source>
</evidence>
<dbReference type="InterPro" id="IPR015421">
    <property type="entry name" value="PyrdxlP-dep_Trfase_major"/>
</dbReference>
<evidence type="ECO:0000256" key="2">
    <source>
        <dbReference type="ARBA" id="ARBA00003788"/>
    </source>
</evidence>
<comment type="catalytic activity">
    <reaction evidence="7 8">
        <text>N(6)-[(R)-lipoyl]-L-lysyl-[glycine-cleavage complex H protein] + glycine + H(+) = N(6)-[(R)-S(8)-aminomethyldihydrolipoyl]-L-lysyl-[glycine-cleavage complex H protein] + CO2</text>
        <dbReference type="Rhea" id="RHEA:24304"/>
        <dbReference type="Rhea" id="RHEA-COMP:10494"/>
        <dbReference type="Rhea" id="RHEA-COMP:10495"/>
        <dbReference type="ChEBI" id="CHEBI:15378"/>
        <dbReference type="ChEBI" id="CHEBI:16526"/>
        <dbReference type="ChEBI" id="CHEBI:57305"/>
        <dbReference type="ChEBI" id="CHEBI:83099"/>
        <dbReference type="ChEBI" id="CHEBI:83143"/>
        <dbReference type="EC" id="1.4.4.2"/>
    </reaction>
</comment>
<dbReference type="InterPro" id="IPR049316">
    <property type="entry name" value="GDC-P_C"/>
</dbReference>
<dbReference type="InterPro" id="IPR015424">
    <property type="entry name" value="PyrdxlP-dep_Trfase"/>
</dbReference>
<dbReference type="Gene3D" id="3.90.1150.10">
    <property type="entry name" value="Aspartate Aminotransferase, domain 1"/>
    <property type="match status" value="2"/>
</dbReference>
<dbReference type="Proteomes" id="UP000293865">
    <property type="component" value="Unassembled WGS sequence"/>
</dbReference>
<dbReference type="OrthoDB" id="9801272at2"/>
<evidence type="ECO:0000259" key="11">
    <source>
        <dbReference type="Pfam" id="PF21478"/>
    </source>
</evidence>
<keyword evidence="13" id="KW-1185">Reference proteome</keyword>
<dbReference type="PANTHER" id="PTHR11773">
    <property type="entry name" value="GLYCINE DEHYDROGENASE, DECARBOXYLATING"/>
    <property type="match status" value="1"/>
</dbReference>
<dbReference type="GO" id="GO:0016594">
    <property type="term" value="F:glycine binding"/>
    <property type="evidence" value="ECO:0007669"/>
    <property type="project" value="TreeGrafter"/>
</dbReference>
<name>A0A4Q2KSV7_9MICO</name>
<dbReference type="InterPro" id="IPR049315">
    <property type="entry name" value="GDC-P_N"/>
</dbReference>
<feature type="domain" description="Glycine cleavage system P-protein N-terminal" evidence="10">
    <location>
        <begin position="15"/>
        <end position="451"/>
    </location>
</feature>
<dbReference type="GO" id="GO:0030170">
    <property type="term" value="F:pyridoxal phosphate binding"/>
    <property type="evidence" value="ECO:0007669"/>
    <property type="project" value="TreeGrafter"/>
</dbReference>
<dbReference type="NCBIfam" id="NF003346">
    <property type="entry name" value="PRK04366.1"/>
    <property type="match status" value="1"/>
</dbReference>
<keyword evidence="6 8" id="KW-0560">Oxidoreductase</keyword>
<evidence type="ECO:0000256" key="7">
    <source>
        <dbReference type="ARBA" id="ARBA00049026"/>
    </source>
</evidence>
<dbReference type="SUPFAM" id="SSF53383">
    <property type="entry name" value="PLP-dependent transferases"/>
    <property type="match status" value="2"/>
</dbReference>
<sequence>MQQASSAFDVDAFGRRHIGTTPADHERMLAEVGYESLDKLMAAAVPSSIRMGEVLDSAIPAAATEREALAELAALAEQNTVRTSMIGLGYSGTITPSVIQRNVLENPSWYTAYTPYQPEISQGRLEALINFQTMVSDLTGLDTANSSMLDEGTAVVEGMLLARRASKSPSNRFIVDSDALPQTHALLVSRAEAVGIDLVVAPLAELAGEGGPGPRLEDLGEHFGVFVQYPGASGRVWNPASVIAASKSQGALAVVAADLLAMALLTSPGELGADVAVGTTQRFGVPMGFGGPHAGYMAVRKGLERQLPGRLVGVSQDAAGHPAYRLSLQAREQHIRREKATSNICTAQVLLAVMASMYAVYHGPRGIRHIAVSTAAKAKALADVLSGNGLALAHAEYFDTIRVHVPGLADNVVERARELGVNVWRADEATVHIAVDETTTEAELSLVVEAFGLDARTPVPVNLRTLPESLPVELRRTSGYLEHPVFNTHQSETQMMRYLKQLADRDYALDRGMIPLGSCTMKLNAATEMQSVTWPEFANLHPFAPEADVVGSLALIEQLEQWLAEVTGYDTVSLQPNAGSQGELAGLLAIRGYHRANGDDARNICLIPSSAHGTNAASAVLAGMRVVVVACDELGNVDLDDLRAKIAEHAAGIAALMITYPSTHGVYEHEVKQITQAVHDAGGQVYVDGANLNALLGYARFGDFGGDVSHLNLHKTFCIPHGGGGPGVGPVAAKAHLAPYLPGHPLAQSSEHSGGVTHDGGPVSAAPYGSPSILPISWAYVRMMGSEGLTQATATAVLAANYVAVRLREHFPVLYTGDNGLVAHECILDLRPLAAATGVSVDDVAKRLIDYGFHAPTMSFPVAGTLMVEPTESEDLAELDRFVEAMIAIKAEADAVGRGEWPADDNPLRNAPHTAESVIAGEWTHPYTREQAVYPVHSLVRNKYWAPVRRIDQAYGDRNLVCACPPVEAFA</sequence>
<comment type="caution">
    <text evidence="12">The sequence shown here is derived from an EMBL/GenBank/DDBJ whole genome shotgun (WGS) entry which is preliminary data.</text>
</comment>
<dbReference type="PANTHER" id="PTHR11773:SF1">
    <property type="entry name" value="GLYCINE DEHYDROGENASE (DECARBOXYLATING), MITOCHONDRIAL"/>
    <property type="match status" value="1"/>
</dbReference>
<dbReference type="GO" id="GO:0005960">
    <property type="term" value="C:glycine cleavage complex"/>
    <property type="evidence" value="ECO:0007669"/>
    <property type="project" value="TreeGrafter"/>
</dbReference>
<dbReference type="GO" id="GO:0005829">
    <property type="term" value="C:cytosol"/>
    <property type="evidence" value="ECO:0007669"/>
    <property type="project" value="TreeGrafter"/>
</dbReference>
<dbReference type="Pfam" id="PF21478">
    <property type="entry name" value="GcvP2_C"/>
    <property type="match status" value="1"/>
</dbReference>
<dbReference type="FunFam" id="3.40.640.10:FF:000007">
    <property type="entry name" value="glycine dehydrogenase (Decarboxylating), mitochondrial"/>
    <property type="match status" value="1"/>
</dbReference>
<feature type="domain" description="Glycine cleavage system P-protein N-terminal" evidence="10">
    <location>
        <begin position="486"/>
        <end position="754"/>
    </location>
</feature>
<accession>A0A4Q2KSV7</accession>
<evidence type="ECO:0000256" key="5">
    <source>
        <dbReference type="ARBA" id="ARBA00022898"/>
    </source>
</evidence>
<keyword evidence="5 8" id="KW-0663">Pyridoxal phosphate</keyword>
<evidence type="ECO:0000256" key="9">
    <source>
        <dbReference type="PIRSR" id="PIRSR603437-50"/>
    </source>
</evidence>
<dbReference type="AlphaFoldDB" id="A0A4Q2KSV7"/>
<gene>
    <name evidence="8 12" type="primary">gcvP</name>
    <name evidence="12" type="ORF">ESP51_16020</name>
</gene>
<dbReference type="EC" id="1.4.4.2" evidence="8"/>
<dbReference type="CDD" id="cd00613">
    <property type="entry name" value="GDC-P"/>
    <property type="match status" value="1"/>
</dbReference>
<proteinExistence type="inferred from homology"/>
<dbReference type="FunFam" id="3.90.1150.10:FF:000007">
    <property type="entry name" value="Glycine dehydrogenase (decarboxylating), mitochondrial"/>
    <property type="match status" value="1"/>
</dbReference>
<dbReference type="HAMAP" id="MF_00711">
    <property type="entry name" value="GcvP"/>
    <property type="match status" value="1"/>
</dbReference>
<organism evidence="12 13">
    <name type="scientific">Agromyces albus</name>
    <dbReference type="NCBI Taxonomy" id="205332"/>
    <lineage>
        <taxon>Bacteria</taxon>
        <taxon>Bacillati</taxon>
        <taxon>Actinomycetota</taxon>
        <taxon>Actinomycetes</taxon>
        <taxon>Micrococcales</taxon>
        <taxon>Microbacteriaceae</taxon>
        <taxon>Agromyces</taxon>
    </lineage>
</organism>
<feature type="modified residue" description="N6-(pyridoxal phosphate)lysine" evidence="8 9">
    <location>
        <position position="715"/>
    </location>
</feature>
<evidence type="ECO:0000256" key="4">
    <source>
        <dbReference type="ARBA" id="ARBA00011690"/>
    </source>
</evidence>
<protein>
    <recommendedName>
        <fullName evidence="8">Glycine dehydrogenase (decarboxylating)</fullName>
        <ecNumber evidence="8">1.4.4.2</ecNumber>
    </recommendedName>
    <alternativeName>
        <fullName evidence="8">Glycine cleavage system P-protein</fullName>
    </alternativeName>
    <alternativeName>
        <fullName evidence="8">Glycine decarboxylase</fullName>
    </alternativeName>
    <alternativeName>
        <fullName evidence="8">Glycine dehydrogenase (aminomethyl-transferring)</fullName>
    </alternativeName>
</protein>
<dbReference type="Gene3D" id="3.40.640.10">
    <property type="entry name" value="Type I PLP-dependent aspartate aminotransferase-like (Major domain)"/>
    <property type="match status" value="2"/>
</dbReference>
<dbReference type="GO" id="GO:0004375">
    <property type="term" value="F:glycine dehydrogenase (decarboxylating) activity"/>
    <property type="evidence" value="ECO:0007669"/>
    <property type="project" value="UniProtKB-EC"/>
</dbReference>
<evidence type="ECO:0000313" key="12">
    <source>
        <dbReference type="EMBL" id="RXZ67817.1"/>
    </source>
</evidence>
<dbReference type="InterPro" id="IPR015422">
    <property type="entry name" value="PyrdxlP-dep_Trfase_small"/>
</dbReference>
<evidence type="ECO:0000256" key="8">
    <source>
        <dbReference type="HAMAP-Rule" id="MF_00711"/>
    </source>
</evidence>
<dbReference type="RefSeq" id="WP_129521901.1">
    <property type="nucleotide sequence ID" value="NZ_SDPN01000038.1"/>
</dbReference>
<dbReference type="NCBIfam" id="TIGR00461">
    <property type="entry name" value="gcvP"/>
    <property type="match status" value="1"/>
</dbReference>
<evidence type="ECO:0000256" key="3">
    <source>
        <dbReference type="ARBA" id="ARBA00010756"/>
    </source>
</evidence>
<evidence type="ECO:0000256" key="6">
    <source>
        <dbReference type="ARBA" id="ARBA00023002"/>
    </source>
</evidence>
<dbReference type="InterPro" id="IPR020581">
    <property type="entry name" value="GDC_P"/>
</dbReference>
<dbReference type="GO" id="GO:0019464">
    <property type="term" value="P:glycine decarboxylation via glycine cleavage system"/>
    <property type="evidence" value="ECO:0007669"/>
    <property type="project" value="UniProtKB-UniRule"/>
</dbReference>
<evidence type="ECO:0000256" key="1">
    <source>
        <dbReference type="ARBA" id="ARBA00001933"/>
    </source>
</evidence>
<reference evidence="12 13" key="1">
    <citation type="submission" date="2019-01" db="EMBL/GenBank/DDBJ databases">
        <title>Agromyces.</title>
        <authorList>
            <person name="Li J."/>
        </authorList>
    </citation>
    <scope>NUCLEOTIDE SEQUENCE [LARGE SCALE GENOMIC DNA]</scope>
    <source>
        <strain evidence="12 13">DSM 15934</strain>
    </source>
</reference>
<feature type="domain" description="Glycine dehydrogenase C-terminal" evidence="11">
    <location>
        <begin position="792"/>
        <end position="913"/>
    </location>
</feature>
<dbReference type="Pfam" id="PF02347">
    <property type="entry name" value="GDC-P"/>
    <property type="match status" value="2"/>
</dbReference>
<comment type="similarity">
    <text evidence="3 8">Belongs to the GcvP family.</text>
</comment>
<dbReference type="EMBL" id="SDPN01000038">
    <property type="protein sequence ID" value="RXZ67817.1"/>
    <property type="molecule type" value="Genomic_DNA"/>
</dbReference>